<feature type="transmembrane region" description="Helical" evidence="9">
    <location>
        <begin position="351"/>
        <end position="371"/>
    </location>
</feature>
<protein>
    <submittedName>
        <fullName evidence="10">L-rhamnose-H+ transport protein</fullName>
    </submittedName>
</protein>
<evidence type="ECO:0000256" key="4">
    <source>
        <dbReference type="ARBA" id="ARBA00022597"/>
    </source>
</evidence>
<evidence type="ECO:0000256" key="9">
    <source>
        <dbReference type="SAM" id="Phobius"/>
    </source>
</evidence>
<dbReference type="NCBIfam" id="NF010024">
    <property type="entry name" value="PRK13499.1-4"/>
    <property type="match status" value="1"/>
</dbReference>
<feature type="transmembrane region" description="Helical" evidence="9">
    <location>
        <begin position="320"/>
        <end position="339"/>
    </location>
</feature>
<accession>A0A318K5K0</accession>
<evidence type="ECO:0000256" key="3">
    <source>
        <dbReference type="ARBA" id="ARBA00022519"/>
    </source>
</evidence>
<feature type="transmembrane region" description="Helical" evidence="9">
    <location>
        <begin position="161"/>
        <end position="183"/>
    </location>
</feature>
<evidence type="ECO:0000256" key="1">
    <source>
        <dbReference type="ARBA" id="ARBA00022448"/>
    </source>
</evidence>
<keyword evidence="6" id="KW-0769">Symport</keyword>
<evidence type="ECO:0000256" key="6">
    <source>
        <dbReference type="ARBA" id="ARBA00022847"/>
    </source>
</evidence>
<feature type="transmembrane region" description="Helical" evidence="9">
    <location>
        <begin position="121"/>
        <end position="141"/>
    </location>
</feature>
<evidence type="ECO:0000256" key="2">
    <source>
        <dbReference type="ARBA" id="ARBA00022475"/>
    </source>
</evidence>
<feature type="transmembrane region" description="Helical" evidence="9">
    <location>
        <begin position="57"/>
        <end position="83"/>
    </location>
</feature>
<proteinExistence type="predicted"/>
<dbReference type="Proteomes" id="UP000248395">
    <property type="component" value="Unassembled WGS sequence"/>
</dbReference>
<keyword evidence="4" id="KW-0762">Sugar transport</keyword>
<dbReference type="GO" id="GO:0015153">
    <property type="term" value="F:rhamnose transmembrane transporter activity"/>
    <property type="evidence" value="ECO:0007669"/>
    <property type="project" value="InterPro"/>
</dbReference>
<reference evidence="10 11" key="1">
    <citation type="submission" date="2018-05" db="EMBL/GenBank/DDBJ databases">
        <title>Genomic Encyclopedia of Type Strains, Phase IV (KMG-IV): sequencing the most valuable type-strain genomes for metagenomic binning, comparative biology and taxonomic classification.</title>
        <authorList>
            <person name="Goeker M."/>
        </authorList>
    </citation>
    <scope>NUCLEOTIDE SEQUENCE [LARGE SCALE GENOMIC DNA]</scope>
    <source>
        <strain evidence="10 11">DSM 25134</strain>
    </source>
</reference>
<evidence type="ECO:0000256" key="5">
    <source>
        <dbReference type="ARBA" id="ARBA00022692"/>
    </source>
</evidence>
<comment type="caution">
    <text evidence="10">The sequence shown here is derived from an EMBL/GenBank/DDBJ whole genome shotgun (WGS) entry which is preliminary data.</text>
</comment>
<feature type="transmembrane region" description="Helical" evidence="9">
    <location>
        <begin position="245"/>
        <end position="266"/>
    </location>
</feature>
<evidence type="ECO:0000313" key="10">
    <source>
        <dbReference type="EMBL" id="PXX49094.1"/>
    </source>
</evidence>
<evidence type="ECO:0000256" key="8">
    <source>
        <dbReference type="ARBA" id="ARBA00023136"/>
    </source>
</evidence>
<dbReference type="GO" id="GO:0016020">
    <property type="term" value="C:membrane"/>
    <property type="evidence" value="ECO:0007669"/>
    <property type="project" value="InterPro"/>
</dbReference>
<dbReference type="GO" id="GO:0015293">
    <property type="term" value="F:symporter activity"/>
    <property type="evidence" value="ECO:0007669"/>
    <property type="project" value="UniProtKB-KW"/>
</dbReference>
<feature type="transmembrane region" description="Helical" evidence="9">
    <location>
        <begin position="286"/>
        <end position="308"/>
    </location>
</feature>
<keyword evidence="8 9" id="KW-0472">Membrane</keyword>
<keyword evidence="2" id="KW-1003">Cell membrane</keyword>
<keyword evidence="11" id="KW-1185">Reference proteome</keyword>
<sequence>MSGVPCLPTTPGVSTNWEASQMAIILLGLLFHFIGSFSSASFYLPYRSVRLWSWENFWLLGGLFSWLIAPWLAIFLTIPGFAFILETAERATLGWTYFFGVLWGIGGLTFGLAMRYIGLSLGMSIIMGLTSALGALMPPLFNDLFGREDGLRLSQMLLSRGGQMVLLGVLGSLIGIVLCGMAGMRKEREVDLATKQSAVQEFNMKKGIAVALVSGCLSACFSYGINAGKPLALAAVSQGANSLFMNNLTFAVIMLGGLTTNALWCLRLSLRRRSLGEFVNRNTPLLRNYLLCALGGLLWYLQFFFYGMGESRLHNPTSSWVLHMSFIILISNIWGVCLGEWRGTAPQTRRTLLLGIVVIIAAIGLVGFGSADH</sequence>
<keyword evidence="5 9" id="KW-0812">Transmembrane</keyword>
<keyword evidence="3" id="KW-0997">Cell inner membrane</keyword>
<gene>
    <name evidence="10" type="ORF">DFR38_105137</name>
</gene>
<dbReference type="Pfam" id="PF06379">
    <property type="entry name" value="RhaT"/>
    <property type="match status" value="1"/>
</dbReference>
<dbReference type="EMBL" id="QJKC01000005">
    <property type="protein sequence ID" value="PXX49094.1"/>
    <property type="molecule type" value="Genomic_DNA"/>
</dbReference>
<name>A0A318K5K0_9NEIS</name>
<feature type="transmembrane region" description="Helical" evidence="9">
    <location>
        <begin position="95"/>
        <end position="114"/>
    </location>
</feature>
<evidence type="ECO:0000256" key="7">
    <source>
        <dbReference type="ARBA" id="ARBA00022989"/>
    </source>
</evidence>
<dbReference type="InterPro" id="IPR004673">
    <property type="entry name" value="L-rhamnose-proton_sym_RhaT"/>
</dbReference>
<evidence type="ECO:0000313" key="11">
    <source>
        <dbReference type="Proteomes" id="UP000248395"/>
    </source>
</evidence>
<keyword evidence="7 9" id="KW-1133">Transmembrane helix</keyword>
<feature type="transmembrane region" description="Helical" evidence="9">
    <location>
        <begin position="204"/>
        <end position="225"/>
    </location>
</feature>
<organism evidence="10 11">
    <name type="scientific">Aquitalea magnusonii</name>
    <dbReference type="NCBI Taxonomy" id="332411"/>
    <lineage>
        <taxon>Bacteria</taxon>
        <taxon>Pseudomonadati</taxon>
        <taxon>Pseudomonadota</taxon>
        <taxon>Betaproteobacteria</taxon>
        <taxon>Neisseriales</taxon>
        <taxon>Chromobacteriaceae</taxon>
        <taxon>Aquitalea</taxon>
    </lineage>
</organism>
<keyword evidence="1" id="KW-0813">Transport</keyword>
<feature type="transmembrane region" description="Helical" evidence="9">
    <location>
        <begin position="22"/>
        <end position="45"/>
    </location>
</feature>
<dbReference type="AlphaFoldDB" id="A0A318K5K0"/>